<dbReference type="GO" id="GO:0005634">
    <property type="term" value="C:nucleus"/>
    <property type="evidence" value="ECO:0007669"/>
    <property type="project" value="UniProtKB-SubCell"/>
</dbReference>
<name>A0A1I7RP75_BURXY</name>
<dbReference type="EMBL" id="CAJFCV020000005">
    <property type="protein sequence ID" value="CAG9124638.1"/>
    <property type="molecule type" value="Genomic_DNA"/>
</dbReference>
<evidence type="ECO:0000259" key="4">
    <source>
        <dbReference type="PROSITE" id="PS51253"/>
    </source>
</evidence>
<evidence type="ECO:0000313" key="9">
    <source>
        <dbReference type="WBParaSite" id="BXY_0251600.1"/>
    </source>
</evidence>
<dbReference type="Pfam" id="PF03221">
    <property type="entry name" value="HTH_Tnp_Tc5"/>
    <property type="match status" value="1"/>
</dbReference>
<evidence type="ECO:0000313" key="5">
    <source>
        <dbReference type="EMBL" id="CAD5232351.1"/>
    </source>
</evidence>
<dbReference type="PROSITE" id="PS51253">
    <property type="entry name" value="HTH_CENPB"/>
    <property type="match status" value="1"/>
</dbReference>
<dbReference type="OrthoDB" id="5875523at2759"/>
<feature type="region of interest" description="Disordered" evidence="3">
    <location>
        <begin position="1"/>
        <end position="29"/>
    </location>
</feature>
<dbReference type="InterPro" id="IPR050863">
    <property type="entry name" value="CenT-Element_Derived"/>
</dbReference>
<evidence type="ECO:0000256" key="2">
    <source>
        <dbReference type="ARBA" id="ARBA00023125"/>
    </source>
</evidence>
<evidence type="ECO:0000313" key="6">
    <source>
        <dbReference type="EMBL" id="CAG9124638.1"/>
    </source>
</evidence>
<proteinExistence type="predicted"/>
<dbReference type="WBParaSite" id="BXY_0251600.1">
    <property type="protein sequence ID" value="BXY_0251600.1"/>
    <property type="gene ID" value="BXY_0251600"/>
</dbReference>
<evidence type="ECO:0000313" key="7">
    <source>
        <dbReference type="Proteomes" id="UP000095284"/>
    </source>
</evidence>
<evidence type="ECO:0000256" key="3">
    <source>
        <dbReference type="SAM" id="MobiDB-lite"/>
    </source>
</evidence>
<dbReference type="SMR" id="A0A1I7RP75"/>
<gene>
    <name evidence="5" type="ORF">BXYJ_LOCUS12442</name>
</gene>
<dbReference type="Proteomes" id="UP000095284">
    <property type="component" value="Unplaced"/>
</dbReference>
<feature type="domain" description="HTH CENPB-type" evidence="4">
    <location>
        <begin position="108"/>
        <end position="180"/>
    </location>
</feature>
<keyword evidence="2" id="KW-0238">DNA-binding</keyword>
<protein>
    <submittedName>
        <fullName evidence="5">(pine wood nematode) hypothetical protein</fullName>
    </submittedName>
    <submittedName>
        <fullName evidence="9">HTH CENPB-type domain-containing protein</fullName>
    </submittedName>
</protein>
<sequence length="352" mass="39845">MLSNLLEAPSLSEEQNASNEDGPGFSIDISSLMNLSNLQGQSPRKPQEKKRRHRISLETKKAIIDMHDAKLPLKVISAKYGLTKSTISSVVNQRKIVEQAWTLGRQGKSSKLRKGKYPEVEQGILDWISAEREKDPEVQFPGLLIQEKATEIAKNLNVDFQASNGWLQRFKTRFRVFFKNGTLNREIDPDLAQKPELSSVPLRKRKVDETEASYSSEELLISKWLREFKESSDSVVEIKSEPITMEELFDDPAETSDGPEKEVQDKATATIETRTETEVLDKDKKPQLAVKICESTPLPNDQLVLEQIEVPNLIEAIKACDVLSRYLQSRPTGNSRAFQLLLALEREIVQSL</sequence>
<dbReference type="PANTHER" id="PTHR19303:SF73">
    <property type="entry name" value="PROTEIN PDC2"/>
    <property type="match status" value="1"/>
</dbReference>
<dbReference type="Proteomes" id="UP000582659">
    <property type="component" value="Unassembled WGS sequence"/>
</dbReference>
<organism evidence="7 9">
    <name type="scientific">Bursaphelenchus xylophilus</name>
    <name type="common">Pinewood nematode worm</name>
    <name type="synonym">Aphelenchoides xylophilus</name>
    <dbReference type="NCBI Taxonomy" id="6326"/>
    <lineage>
        <taxon>Eukaryota</taxon>
        <taxon>Metazoa</taxon>
        <taxon>Ecdysozoa</taxon>
        <taxon>Nematoda</taxon>
        <taxon>Chromadorea</taxon>
        <taxon>Rhabditida</taxon>
        <taxon>Tylenchina</taxon>
        <taxon>Tylenchomorpha</taxon>
        <taxon>Aphelenchoidea</taxon>
        <taxon>Aphelenchoididae</taxon>
        <taxon>Bursaphelenchus</taxon>
    </lineage>
</organism>
<dbReference type="Proteomes" id="UP000659654">
    <property type="component" value="Unassembled WGS sequence"/>
</dbReference>
<dbReference type="EMBL" id="CAJFDI010000005">
    <property type="protein sequence ID" value="CAD5232351.1"/>
    <property type="molecule type" value="Genomic_DNA"/>
</dbReference>
<dbReference type="InterPro" id="IPR006600">
    <property type="entry name" value="HTH_CenpB_DNA-bd_dom"/>
</dbReference>
<dbReference type="PANTHER" id="PTHR19303">
    <property type="entry name" value="TRANSPOSON"/>
    <property type="match status" value="1"/>
</dbReference>
<comment type="subcellular location">
    <subcellularLocation>
        <location evidence="1">Nucleus</location>
    </subcellularLocation>
</comment>
<dbReference type="AlphaFoldDB" id="A0A1I7RP75"/>
<accession>A0A1I7RP75</accession>
<dbReference type="SMART" id="SM00674">
    <property type="entry name" value="CENPB"/>
    <property type="match status" value="1"/>
</dbReference>
<evidence type="ECO:0000313" key="8">
    <source>
        <dbReference type="Proteomes" id="UP000659654"/>
    </source>
</evidence>
<reference evidence="9" key="1">
    <citation type="submission" date="2016-11" db="UniProtKB">
        <authorList>
            <consortium name="WormBaseParasite"/>
        </authorList>
    </citation>
    <scope>IDENTIFICATION</scope>
</reference>
<dbReference type="Gene3D" id="1.10.10.60">
    <property type="entry name" value="Homeodomain-like"/>
    <property type="match status" value="2"/>
</dbReference>
<evidence type="ECO:0000256" key="1">
    <source>
        <dbReference type="ARBA" id="ARBA00004123"/>
    </source>
</evidence>
<dbReference type="SUPFAM" id="SSF46689">
    <property type="entry name" value="Homeodomain-like"/>
    <property type="match status" value="2"/>
</dbReference>
<dbReference type="GO" id="GO:0003677">
    <property type="term" value="F:DNA binding"/>
    <property type="evidence" value="ECO:0007669"/>
    <property type="project" value="UniProtKB-KW"/>
</dbReference>
<keyword evidence="8" id="KW-1185">Reference proteome</keyword>
<dbReference type="InterPro" id="IPR009057">
    <property type="entry name" value="Homeodomain-like_sf"/>
</dbReference>
<reference evidence="6" key="2">
    <citation type="submission" date="2020-08" db="EMBL/GenBank/DDBJ databases">
        <authorList>
            <person name="Kikuchi T."/>
        </authorList>
    </citation>
    <scope>NUCLEOTIDE SEQUENCE</scope>
    <source>
        <strain evidence="5">Ka4C1</strain>
    </source>
</reference>